<dbReference type="Proteomes" id="UP000630142">
    <property type="component" value="Unassembled WGS sequence"/>
</dbReference>
<dbReference type="EMBL" id="BMZQ01000001">
    <property type="protein sequence ID" value="GHD07690.1"/>
    <property type="molecule type" value="Genomic_DNA"/>
</dbReference>
<evidence type="ECO:0000313" key="4">
    <source>
        <dbReference type="Proteomes" id="UP000630142"/>
    </source>
</evidence>
<reference evidence="3" key="2">
    <citation type="submission" date="2020-09" db="EMBL/GenBank/DDBJ databases">
        <authorList>
            <person name="Sun Q."/>
            <person name="Kim S."/>
        </authorList>
    </citation>
    <scope>NUCLEOTIDE SEQUENCE</scope>
    <source>
        <strain evidence="3">KCTC 42249</strain>
    </source>
</reference>
<comment type="caution">
    <text evidence="3">The sequence shown here is derived from an EMBL/GenBank/DDBJ whole genome shotgun (WGS) entry which is preliminary data.</text>
</comment>
<reference evidence="3" key="1">
    <citation type="journal article" date="2014" name="Int. J. Syst. Evol. Microbiol.">
        <title>Complete genome sequence of Corynebacterium casei LMG S-19264T (=DSM 44701T), isolated from a smear-ripened cheese.</title>
        <authorList>
            <consortium name="US DOE Joint Genome Institute (JGI-PGF)"/>
            <person name="Walter F."/>
            <person name="Albersmeier A."/>
            <person name="Kalinowski J."/>
            <person name="Ruckert C."/>
        </authorList>
    </citation>
    <scope>NUCLEOTIDE SEQUENCE</scope>
    <source>
        <strain evidence="3">KCTC 42249</strain>
    </source>
</reference>
<proteinExistence type="predicted"/>
<accession>A0A8J3DWK9</accession>
<protein>
    <recommendedName>
        <fullName evidence="2">Phage tail tape measure protein domain-containing protein</fullName>
    </recommendedName>
</protein>
<feature type="domain" description="Phage tail tape measure protein" evidence="2">
    <location>
        <begin position="237"/>
        <end position="407"/>
    </location>
</feature>
<evidence type="ECO:0000259" key="2">
    <source>
        <dbReference type="Pfam" id="PF10145"/>
    </source>
</evidence>
<organism evidence="3 4">
    <name type="scientific">Tianweitania populi</name>
    <dbReference type="NCBI Taxonomy" id="1607949"/>
    <lineage>
        <taxon>Bacteria</taxon>
        <taxon>Pseudomonadati</taxon>
        <taxon>Pseudomonadota</taxon>
        <taxon>Alphaproteobacteria</taxon>
        <taxon>Hyphomicrobiales</taxon>
        <taxon>Phyllobacteriaceae</taxon>
        <taxon>Tianweitania</taxon>
    </lineage>
</organism>
<dbReference type="InterPro" id="IPR010090">
    <property type="entry name" value="Phage_tape_meas"/>
</dbReference>
<keyword evidence="4" id="KW-1185">Reference proteome</keyword>
<feature type="region of interest" description="Disordered" evidence="1">
    <location>
        <begin position="706"/>
        <end position="726"/>
    </location>
</feature>
<dbReference type="NCBIfam" id="TIGR01760">
    <property type="entry name" value="tape_meas_TP901"/>
    <property type="match status" value="1"/>
</dbReference>
<dbReference type="Pfam" id="PF10145">
    <property type="entry name" value="PhageMin_Tail"/>
    <property type="match status" value="1"/>
</dbReference>
<evidence type="ECO:0000313" key="3">
    <source>
        <dbReference type="EMBL" id="GHD07690.1"/>
    </source>
</evidence>
<dbReference type="AlphaFoldDB" id="A0A8J3DWK9"/>
<sequence length="908" mass="95696">MASKTNTATLRLQLEDLMSGPAKSASGSLRGLDGVIKAMGKSGAPGMQRLVKQMEHLKGKAGALEKFTDARRGLKELWQEIRAGKSHLRQLEQGMAGVAKPTAKMKAELRSAQSSVKNLTSTFRDQVAAARSAETALKKYSLNGRTAITSSQQRTRNEIAKTIREMRRLEQEHRRLPPGGGSGARDIMAAVGGGAAAAYTKRAAERSFAIGIEFNQEAEYQAVLGSFTPEGRAQLNAQANAIGKDTRFSDTDVVRAQTSILQGGIRDPKTIMDLTDKVTNYALAMKVTLEEAAETVRGAALSKRVKLSDAKAIGDFVDSLVWMAKNGGMNDEDVRQYMKYGGASTTGAGLPDAYSSAMAMLLKRSGVRGDEAGVFARSASSKLVAPTNKGRKALYAMGLDYNDYTTMPDSWNDVGIGKMMKNEFGVRLTPEMREEINQILNQEEFTDSDTGETRSVASDSGEFVARLSDVLTPLFGEKMSGADAKALSKALGDYHKMSVESVDVVGLFRAIMSNPDTSLAKLNAYFTDKQGSRANMIAQQFPLFEQLLQTMQNVPQGEAARIGTEANKGVYGDFTRMTGAWENALLKVSQDFEFATRPVIRTIDSVLTGFTNLDQGTRQLTAAVVTAGGALGGLAAMGATGRIVGRLLGGAGGGVGSAAAGGAAAAGAARGALGRLGTAGLYMAPLLSSGRLDAAKEAGVAKALQAQRKPPEVAQQDKAVSTGRDQLSQITLGWPRAAEEAMMRYQQTLQRGGDKAEAEAAAIAAEIQQLLSVTGHPDVDTSRLQAALGFARQVAAALSGGRVSATPPSTSSAGNSLPFGGPRAAGGPVQSGKAYVVGEDGPEVLTPGRSGHITPNHALAGVTVNIHAPITIHGGGEPGLEGALRKLEYRLTRSSQIVYGRLKPYGDN</sequence>
<dbReference type="RefSeq" id="WP_189501558.1">
    <property type="nucleotide sequence ID" value="NZ_BMZQ01000001.1"/>
</dbReference>
<gene>
    <name evidence="3" type="ORF">GCM10016234_06390</name>
</gene>
<evidence type="ECO:0000256" key="1">
    <source>
        <dbReference type="SAM" id="MobiDB-lite"/>
    </source>
</evidence>
<name>A0A8J3DWK9_9HYPH</name>